<dbReference type="PANTHER" id="PTHR13090">
    <property type="entry name" value="ARGININE-HYDROXYLASE NDUFAF5, MITOCHONDRIAL"/>
    <property type="match status" value="1"/>
</dbReference>
<feature type="domain" description="Methyltransferase type 11" evidence="6">
    <location>
        <begin position="79"/>
        <end position="171"/>
    </location>
</feature>
<dbReference type="OrthoDB" id="16816at2759"/>
<evidence type="ECO:0000256" key="5">
    <source>
        <dbReference type="ARBA" id="ARBA00042549"/>
    </source>
</evidence>
<evidence type="ECO:0000259" key="6">
    <source>
        <dbReference type="Pfam" id="PF08241"/>
    </source>
</evidence>
<sequence length="307" mass="34228">MFGAAVRVAAPRCSCATIRTLTTGRTETITVFDRNAKLMQKERAAAREDIHLYDYLKEEVGYRLSERIHDIKNEFRVGLDLSCGRGQLAKHITETSLQKLYMSDFSPGLLAQAHVPQADGLSVEKLCINEESKLPFEDEHLDIVLSNLSLHWVNNLPGCLREVLRTLKRDGGISAHVSPFTETQDVGALLTNAGFTLLTVDTEDITVGYPSMFELMWDLQGMAENNANLSRQLHLSRDTCMAAAAIYQGRHALCQKSRAEAPARGSGQISLKDLSRLEELVKQQGVDGKLKFMHEMENANSHDDNKK</sequence>
<dbReference type="EMBL" id="JQDR03007647">
    <property type="protein sequence ID" value="KAA0198304.1"/>
    <property type="molecule type" value="Genomic_DNA"/>
</dbReference>
<dbReference type="Gene3D" id="3.40.50.150">
    <property type="entry name" value="Vaccinia Virus protein VP39"/>
    <property type="match status" value="1"/>
</dbReference>
<dbReference type="GO" id="GO:0005739">
    <property type="term" value="C:mitochondrion"/>
    <property type="evidence" value="ECO:0007669"/>
    <property type="project" value="TreeGrafter"/>
</dbReference>
<dbReference type="GO" id="GO:0032981">
    <property type="term" value="P:mitochondrial respiratory chain complex I assembly"/>
    <property type="evidence" value="ECO:0007669"/>
    <property type="project" value="TreeGrafter"/>
</dbReference>
<organism evidence="7">
    <name type="scientific">Hyalella azteca</name>
    <name type="common">Amphipod</name>
    <dbReference type="NCBI Taxonomy" id="294128"/>
    <lineage>
        <taxon>Eukaryota</taxon>
        <taxon>Metazoa</taxon>
        <taxon>Ecdysozoa</taxon>
        <taxon>Arthropoda</taxon>
        <taxon>Crustacea</taxon>
        <taxon>Multicrustacea</taxon>
        <taxon>Malacostraca</taxon>
        <taxon>Eumalacostraca</taxon>
        <taxon>Peracarida</taxon>
        <taxon>Amphipoda</taxon>
        <taxon>Senticaudata</taxon>
        <taxon>Talitrida</taxon>
        <taxon>Talitroidea</taxon>
        <taxon>Hyalellidae</taxon>
        <taxon>Hyalella</taxon>
    </lineage>
</organism>
<gene>
    <name evidence="7" type="ORF">HAZT_HAZT007397</name>
</gene>
<evidence type="ECO:0000313" key="7">
    <source>
        <dbReference type="EMBL" id="KAA0198304.1"/>
    </source>
</evidence>
<evidence type="ECO:0000256" key="4">
    <source>
        <dbReference type="ARBA" id="ARBA00041833"/>
    </source>
</evidence>
<dbReference type="GO" id="GO:0008757">
    <property type="term" value="F:S-adenosylmethionine-dependent methyltransferase activity"/>
    <property type="evidence" value="ECO:0007669"/>
    <property type="project" value="InterPro"/>
</dbReference>
<keyword evidence="1" id="KW-0489">Methyltransferase</keyword>
<dbReference type="SUPFAM" id="SSF53335">
    <property type="entry name" value="S-adenosyl-L-methionine-dependent methyltransferases"/>
    <property type="match status" value="1"/>
</dbReference>
<reference evidence="7" key="3">
    <citation type="submission" date="2019-06" db="EMBL/GenBank/DDBJ databases">
        <authorList>
            <person name="Poynton C."/>
            <person name="Hasenbein S."/>
            <person name="Benoit J.B."/>
            <person name="Sepulveda M.S."/>
            <person name="Poelchau M.F."/>
            <person name="Murali S.C."/>
            <person name="Chen S."/>
            <person name="Glastad K.M."/>
            <person name="Werren J.H."/>
            <person name="Vineis J.H."/>
            <person name="Bowen J.L."/>
            <person name="Friedrich M."/>
            <person name="Jones J."/>
            <person name="Robertson H.M."/>
            <person name="Feyereisen R."/>
            <person name="Mechler-Hickson A."/>
            <person name="Mathers N."/>
            <person name="Lee C.E."/>
            <person name="Colbourne J.K."/>
            <person name="Biales A."/>
            <person name="Johnston J.S."/>
            <person name="Wellborn G.A."/>
            <person name="Rosendale A.J."/>
            <person name="Cridge A.G."/>
            <person name="Munoz-Torres M.C."/>
            <person name="Bain P.A."/>
            <person name="Manny A.R."/>
            <person name="Major K.M."/>
            <person name="Lambert F.N."/>
            <person name="Vulpe C.D."/>
            <person name="Tuck P."/>
            <person name="Blalock B.J."/>
            <person name="Lin Y.-Y."/>
            <person name="Smith M.E."/>
            <person name="Ochoa-Acuna H."/>
            <person name="Chen M.-J.M."/>
            <person name="Childers C.P."/>
            <person name="Qu J."/>
            <person name="Dugan S."/>
            <person name="Lee S.L."/>
            <person name="Chao H."/>
            <person name="Dinh H."/>
            <person name="Han Y."/>
            <person name="Doddapaneni H."/>
            <person name="Worley K.C."/>
            <person name="Muzny D.M."/>
            <person name="Gibbs R.A."/>
            <person name="Richards S."/>
        </authorList>
    </citation>
    <scope>NUCLEOTIDE SEQUENCE</scope>
    <source>
        <strain evidence="7">HAZT.00-mixed</strain>
        <tissue evidence="7">Whole organism</tissue>
    </source>
</reference>
<dbReference type="GO" id="GO:0032259">
    <property type="term" value="P:methylation"/>
    <property type="evidence" value="ECO:0007669"/>
    <property type="project" value="UniProtKB-KW"/>
</dbReference>
<dbReference type="PANTHER" id="PTHR13090:SF1">
    <property type="entry name" value="ARGININE-HYDROXYLASE NDUFAF5, MITOCHONDRIAL"/>
    <property type="match status" value="1"/>
</dbReference>
<dbReference type="CDD" id="cd02440">
    <property type="entry name" value="AdoMet_MTases"/>
    <property type="match status" value="1"/>
</dbReference>
<dbReference type="InterPro" id="IPR013216">
    <property type="entry name" value="Methyltransf_11"/>
</dbReference>
<evidence type="ECO:0000256" key="2">
    <source>
        <dbReference type="ARBA" id="ARBA00022679"/>
    </source>
</evidence>
<comment type="caution">
    <text evidence="7">The sequence shown here is derived from an EMBL/GenBank/DDBJ whole genome shotgun (WGS) entry which is preliminary data.</text>
</comment>
<accession>A0A6A0H3A2</accession>
<dbReference type="AlphaFoldDB" id="A0A6A0H3A2"/>
<dbReference type="Pfam" id="PF08241">
    <property type="entry name" value="Methyltransf_11"/>
    <property type="match status" value="1"/>
</dbReference>
<reference evidence="7" key="1">
    <citation type="submission" date="2014-08" db="EMBL/GenBank/DDBJ databases">
        <authorList>
            <person name="Murali S."/>
            <person name="Richards S."/>
            <person name="Bandaranaike D."/>
            <person name="Bellair M."/>
            <person name="Blankenburg K."/>
            <person name="Chao H."/>
            <person name="Dinh H."/>
            <person name="Doddapaneni H."/>
            <person name="Dugan-Rocha S."/>
            <person name="Elkadiri S."/>
            <person name="Gnanaolivu R."/>
            <person name="Hughes D."/>
            <person name="Lee S."/>
            <person name="Li M."/>
            <person name="Ming W."/>
            <person name="Munidasa M."/>
            <person name="Muniz J."/>
            <person name="Nguyen L."/>
            <person name="Osuji N."/>
            <person name="Pu L.-L."/>
            <person name="Puazo M."/>
            <person name="Skinner E."/>
            <person name="Qu C."/>
            <person name="Quiroz J."/>
            <person name="Raj R."/>
            <person name="Weissenberger G."/>
            <person name="Xin Y."/>
            <person name="Zou X."/>
            <person name="Han Y."/>
            <person name="Worley K."/>
            <person name="Muzny D."/>
            <person name="Gibbs R."/>
        </authorList>
    </citation>
    <scope>NUCLEOTIDE SEQUENCE</scope>
    <source>
        <strain evidence="7">HAZT.00-mixed</strain>
        <tissue evidence="7">Whole organism</tissue>
    </source>
</reference>
<evidence type="ECO:0000256" key="1">
    <source>
        <dbReference type="ARBA" id="ARBA00022603"/>
    </source>
</evidence>
<dbReference type="InterPro" id="IPR050602">
    <property type="entry name" value="Malonyl-ACP_OMT"/>
</dbReference>
<name>A0A6A0H3A2_HYAAZ</name>
<dbReference type="Proteomes" id="UP000711488">
    <property type="component" value="Unassembled WGS sequence"/>
</dbReference>
<dbReference type="InterPro" id="IPR029063">
    <property type="entry name" value="SAM-dependent_MTases_sf"/>
</dbReference>
<protein>
    <recommendedName>
        <fullName evidence="3">Arginine-hydroxylase NDUFAF5, mitochondrial</fullName>
    </recommendedName>
    <alternativeName>
        <fullName evidence="4">NADH dehydrogenase [ubiquinone] 1 alpha subcomplex assembly factor 5</fullName>
    </alternativeName>
    <alternativeName>
        <fullName evidence="5">Putative methyltransferase NDUFAF5</fullName>
    </alternativeName>
</protein>
<keyword evidence="2" id="KW-0808">Transferase</keyword>
<proteinExistence type="predicted"/>
<reference evidence="7" key="2">
    <citation type="journal article" date="2018" name="Environ. Sci. Technol.">
        <title>The Toxicogenome of Hyalella azteca: A Model for Sediment Ecotoxicology and Evolutionary Toxicology.</title>
        <authorList>
            <person name="Poynton H.C."/>
            <person name="Hasenbein S."/>
            <person name="Benoit J.B."/>
            <person name="Sepulveda M.S."/>
            <person name="Poelchau M.F."/>
            <person name="Hughes D.S.T."/>
            <person name="Murali S.C."/>
            <person name="Chen S."/>
            <person name="Glastad K.M."/>
            <person name="Goodisman M.A.D."/>
            <person name="Werren J.H."/>
            <person name="Vineis J.H."/>
            <person name="Bowen J.L."/>
            <person name="Friedrich M."/>
            <person name="Jones J."/>
            <person name="Robertson H.M."/>
            <person name="Feyereisen R."/>
            <person name="Mechler-Hickson A."/>
            <person name="Mathers N."/>
            <person name="Lee C.E."/>
            <person name="Colbourne J.K."/>
            <person name="Biales A."/>
            <person name="Johnston J.S."/>
            <person name="Wellborn G.A."/>
            <person name="Rosendale A.J."/>
            <person name="Cridge A.G."/>
            <person name="Munoz-Torres M.C."/>
            <person name="Bain P.A."/>
            <person name="Manny A.R."/>
            <person name="Major K.M."/>
            <person name="Lambert F.N."/>
            <person name="Vulpe C.D."/>
            <person name="Tuck P."/>
            <person name="Blalock B.J."/>
            <person name="Lin Y.Y."/>
            <person name="Smith M.E."/>
            <person name="Ochoa-Acuna H."/>
            <person name="Chen M.M."/>
            <person name="Childers C.P."/>
            <person name="Qu J."/>
            <person name="Dugan S."/>
            <person name="Lee S.L."/>
            <person name="Chao H."/>
            <person name="Dinh H."/>
            <person name="Han Y."/>
            <person name="Doddapaneni H."/>
            <person name="Worley K.C."/>
            <person name="Muzny D.M."/>
            <person name="Gibbs R.A."/>
            <person name="Richards S."/>
        </authorList>
    </citation>
    <scope>NUCLEOTIDE SEQUENCE</scope>
    <source>
        <strain evidence="7">HAZT.00-mixed</strain>
        <tissue evidence="7">Whole organism</tissue>
    </source>
</reference>
<evidence type="ECO:0000256" key="3">
    <source>
        <dbReference type="ARBA" id="ARBA00040937"/>
    </source>
</evidence>